<organism evidence="3 4">
    <name type="scientific">Dictyobacter kobayashii</name>
    <dbReference type="NCBI Taxonomy" id="2014872"/>
    <lineage>
        <taxon>Bacteria</taxon>
        <taxon>Bacillati</taxon>
        <taxon>Chloroflexota</taxon>
        <taxon>Ktedonobacteria</taxon>
        <taxon>Ktedonobacterales</taxon>
        <taxon>Dictyobacteraceae</taxon>
        <taxon>Dictyobacter</taxon>
    </lineage>
</organism>
<dbReference type="AlphaFoldDB" id="A0A402AI25"/>
<proteinExistence type="predicted"/>
<dbReference type="EMBL" id="BIFS01000001">
    <property type="protein sequence ID" value="GCE18770.1"/>
    <property type="molecule type" value="Genomic_DNA"/>
</dbReference>
<evidence type="ECO:0000313" key="4">
    <source>
        <dbReference type="Proteomes" id="UP000287188"/>
    </source>
</evidence>
<feature type="region of interest" description="Disordered" evidence="1">
    <location>
        <begin position="148"/>
        <end position="171"/>
    </location>
</feature>
<dbReference type="Proteomes" id="UP000287188">
    <property type="component" value="Unassembled WGS sequence"/>
</dbReference>
<accession>A0A402AI25</accession>
<protein>
    <recommendedName>
        <fullName evidence="2">Glycogen debranching enzyme bacterial and archaeal type N-terminal domain-containing protein</fullName>
    </recommendedName>
</protein>
<feature type="compositionally biased region" description="Polar residues" evidence="1">
    <location>
        <begin position="155"/>
        <end position="164"/>
    </location>
</feature>
<name>A0A402AI25_9CHLR</name>
<keyword evidence="4" id="KW-1185">Reference proteome</keyword>
<dbReference type="OrthoDB" id="9761875at2"/>
<sequence>MAISFDRSICCELNETISREWLVTNGLGGYAAGTVAGVLTRMPHGLLVASPPNVLQPQLLLAKIDEELTFDQRTYYLGTNEYRDGIFNPSGFVHLEAFRLEEGFPIFTYRLGGIDGLILEKRIWMARGFNTTYIQYNLRHPLTLDKPAYKRSDASGPQSLNNGRLAQANEQDESKQCIITLLPFTANRPYNMPKRGQQAPQVQVKVHKTEDTNTAGEEDPASYLLPRGSAGCTITANTIEVPYHLIATSQPENQATFIPTGVWYWNFLRRCDAAAGLPDTDDLYLPGVFRATLCPDSQSTLTIVVSTEELAPQLYQHRAITALYKKNIEQRQSTLERALRPQPAPRKT</sequence>
<reference evidence="4" key="1">
    <citation type="submission" date="2018-12" db="EMBL/GenBank/DDBJ databases">
        <title>Tengunoibacter tsumagoiensis gen. nov., sp. nov., Dictyobacter kobayashii sp. nov., D. alpinus sp. nov., and D. joshuensis sp. nov. and description of Dictyobacteraceae fam. nov. within the order Ktedonobacterales isolated from Tengu-no-mugimeshi.</title>
        <authorList>
            <person name="Wang C.M."/>
            <person name="Zheng Y."/>
            <person name="Sakai Y."/>
            <person name="Toyoda A."/>
            <person name="Minakuchi Y."/>
            <person name="Abe K."/>
            <person name="Yokota A."/>
            <person name="Yabe S."/>
        </authorList>
    </citation>
    <scope>NUCLEOTIDE SEQUENCE [LARGE SCALE GENOMIC DNA]</scope>
    <source>
        <strain evidence="4">Uno11</strain>
    </source>
</reference>
<feature type="domain" description="Glycogen debranching enzyme bacterial and archaeal type N-terminal" evidence="2">
    <location>
        <begin position="19"/>
        <end position="143"/>
    </location>
</feature>
<evidence type="ECO:0000313" key="3">
    <source>
        <dbReference type="EMBL" id="GCE18770.1"/>
    </source>
</evidence>
<dbReference type="RefSeq" id="WP_126550313.1">
    <property type="nucleotide sequence ID" value="NZ_BIFS01000001.1"/>
</dbReference>
<feature type="domain" description="Glycogen debranching enzyme bacterial and archaeal type N-terminal" evidence="2">
    <location>
        <begin position="173"/>
        <end position="297"/>
    </location>
</feature>
<dbReference type="Pfam" id="PF12439">
    <property type="entry name" value="GDE_N"/>
    <property type="match status" value="2"/>
</dbReference>
<evidence type="ECO:0000256" key="1">
    <source>
        <dbReference type="SAM" id="MobiDB-lite"/>
    </source>
</evidence>
<dbReference type="InterPro" id="IPR024742">
    <property type="entry name" value="Glycogen_debranch_N"/>
</dbReference>
<evidence type="ECO:0000259" key="2">
    <source>
        <dbReference type="Pfam" id="PF12439"/>
    </source>
</evidence>
<comment type="caution">
    <text evidence="3">The sequence shown here is derived from an EMBL/GenBank/DDBJ whole genome shotgun (WGS) entry which is preliminary data.</text>
</comment>
<gene>
    <name evidence="3" type="ORF">KDK_25700</name>
</gene>